<dbReference type="EMBL" id="CASHTH010000538">
    <property type="protein sequence ID" value="CAI8003723.1"/>
    <property type="molecule type" value="Genomic_DNA"/>
</dbReference>
<dbReference type="PANTHER" id="PTHR11848:SF33">
    <property type="entry name" value="TGF-BETA FAMILY PROFILE DOMAIN-CONTAINING PROTEIN"/>
    <property type="match status" value="1"/>
</dbReference>
<dbReference type="PANTHER" id="PTHR11848">
    <property type="entry name" value="TGF-BETA FAMILY"/>
    <property type="match status" value="1"/>
</dbReference>
<feature type="compositionally biased region" description="Basic and acidic residues" evidence="6">
    <location>
        <begin position="301"/>
        <end position="310"/>
    </location>
</feature>
<feature type="domain" description="TGF-beta propeptide" evidence="7">
    <location>
        <begin position="41"/>
        <end position="250"/>
    </location>
</feature>
<evidence type="ECO:0000256" key="1">
    <source>
        <dbReference type="ARBA" id="ARBA00004613"/>
    </source>
</evidence>
<feature type="region of interest" description="Disordered" evidence="6">
    <location>
        <begin position="279"/>
        <end position="340"/>
    </location>
</feature>
<gene>
    <name evidence="8" type="ORF">GBAR_LOCUS3746</name>
</gene>
<keyword evidence="9" id="KW-1185">Reference proteome</keyword>
<evidence type="ECO:0000313" key="9">
    <source>
        <dbReference type="Proteomes" id="UP001174909"/>
    </source>
</evidence>
<evidence type="ECO:0000256" key="6">
    <source>
        <dbReference type="SAM" id="MobiDB-lite"/>
    </source>
</evidence>
<keyword evidence="3" id="KW-0964">Secreted</keyword>
<dbReference type="Gene3D" id="2.60.120.970">
    <property type="match status" value="1"/>
</dbReference>
<sequence length="340" mass="38223">MQISPICSRVELEERMSWFRHSLYWLLVAMWFGAVNSSNSCQLNNAELMKQRRMQTLRNSILAQLGVSDPSPANNTEPLPGEEEMKETFNALRSASASLEREKETRCHSDDFYAKPVSSFVGFMSDELFGGGRMRREEAEAVPHTNNLLHSYSITFNFSLPSTLTDVSRADLLLYQQNSVTPDTVVKDRRQYVEIRTVLESLSQKFIVEGKYIDIYETGYQVFEITSAVKLWIARRIEGPVTMEVNVYCYSSPNCSQPDGGDLSPCQCVLLLVTGRAGQGSTDNHGLKEPSGCPTSGEEAEERRRADGRGEVQCQPVDLLPEELSTQLPRRPRPVVHSSP</sequence>
<dbReference type="Pfam" id="PF00688">
    <property type="entry name" value="TGFb_propeptide"/>
    <property type="match status" value="1"/>
</dbReference>
<dbReference type="GO" id="GO:0042127">
    <property type="term" value="P:regulation of cell population proliferation"/>
    <property type="evidence" value="ECO:0007669"/>
    <property type="project" value="TreeGrafter"/>
</dbReference>
<proteinExistence type="inferred from homology"/>
<dbReference type="InterPro" id="IPR001111">
    <property type="entry name" value="TGF-b_propeptide"/>
</dbReference>
<keyword evidence="5" id="KW-1015">Disulfide bond</keyword>
<keyword evidence="4" id="KW-0339">Growth factor</keyword>
<evidence type="ECO:0000256" key="3">
    <source>
        <dbReference type="ARBA" id="ARBA00022525"/>
    </source>
</evidence>
<dbReference type="AlphaFoldDB" id="A0AA35R4D1"/>
<comment type="caution">
    <text evidence="8">The sequence shown here is derived from an EMBL/GenBank/DDBJ whole genome shotgun (WGS) entry which is preliminary data.</text>
</comment>
<evidence type="ECO:0000313" key="8">
    <source>
        <dbReference type="EMBL" id="CAI8003723.1"/>
    </source>
</evidence>
<evidence type="ECO:0000259" key="7">
    <source>
        <dbReference type="Pfam" id="PF00688"/>
    </source>
</evidence>
<dbReference type="GO" id="GO:0008083">
    <property type="term" value="F:growth factor activity"/>
    <property type="evidence" value="ECO:0007669"/>
    <property type="project" value="UniProtKB-KW"/>
</dbReference>
<evidence type="ECO:0000256" key="2">
    <source>
        <dbReference type="ARBA" id="ARBA00006656"/>
    </source>
</evidence>
<name>A0AA35R4D1_GEOBA</name>
<evidence type="ECO:0000256" key="5">
    <source>
        <dbReference type="ARBA" id="ARBA00023157"/>
    </source>
</evidence>
<dbReference type="InterPro" id="IPR015615">
    <property type="entry name" value="TGF-beta-rel"/>
</dbReference>
<evidence type="ECO:0000256" key="4">
    <source>
        <dbReference type="ARBA" id="ARBA00023030"/>
    </source>
</evidence>
<accession>A0AA35R4D1</accession>
<comment type="subcellular location">
    <subcellularLocation>
        <location evidence="1">Secreted</location>
    </subcellularLocation>
</comment>
<comment type="similarity">
    <text evidence="2">Belongs to the TGF-beta family.</text>
</comment>
<dbReference type="GO" id="GO:0005125">
    <property type="term" value="F:cytokine activity"/>
    <property type="evidence" value="ECO:0007669"/>
    <property type="project" value="TreeGrafter"/>
</dbReference>
<protein>
    <recommendedName>
        <fullName evidence="7">TGF-beta propeptide domain-containing protein</fullName>
    </recommendedName>
</protein>
<organism evidence="8 9">
    <name type="scientific">Geodia barretti</name>
    <name type="common">Barrett's horny sponge</name>
    <dbReference type="NCBI Taxonomy" id="519541"/>
    <lineage>
        <taxon>Eukaryota</taxon>
        <taxon>Metazoa</taxon>
        <taxon>Porifera</taxon>
        <taxon>Demospongiae</taxon>
        <taxon>Heteroscleromorpha</taxon>
        <taxon>Tetractinellida</taxon>
        <taxon>Astrophorina</taxon>
        <taxon>Geodiidae</taxon>
        <taxon>Geodia</taxon>
    </lineage>
</organism>
<dbReference type="GO" id="GO:0005615">
    <property type="term" value="C:extracellular space"/>
    <property type="evidence" value="ECO:0007669"/>
    <property type="project" value="TreeGrafter"/>
</dbReference>
<reference evidence="8" key="1">
    <citation type="submission" date="2023-03" db="EMBL/GenBank/DDBJ databases">
        <authorList>
            <person name="Steffen K."/>
            <person name="Cardenas P."/>
        </authorList>
    </citation>
    <scope>NUCLEOTIDE SEQUENCE</scope>
</reference>
<dbReference type="Proteomes" id="UP001174909">
    <property type="component" value="Unassembled WGS sequence"/>
</dbReference>